<keyword evidence="8" id="KW-1185">Reference proteome</keyword>
<feature type="compositionally biased region" description="Pro residues" evidence="6">
    <location>
        <begin position="138"/>
        <end position="152"/>
    </location>
</feature>
<dbReference type="InterPro" id="IPR036322">
    <property type="entry name" value="WD40_repeat_dom_sf"/>
</dbReference>
<dbReference type="EMBL" id="JADCUA010000002">
    <property type="protein sequence ID" value="KAH9842849.1"/>
    <property type="molecule type" value="Genomic_DNA"/>
</dbReference>
<organism evidence="7 8">
    <name type="scientific">Rhodofomes roseus</name>
    <dbReference type="NCBI Taxonomy" id="34475"/>
    <lineage>
        <taxon>Eukaryota</taxon>
        <taxon>Fungi</taxon>
        <taxon>Dikarya</taxon>
        <taxon>Basidiomycota</taxon>
        <taxon>Agaricomycotina</taxon>
        <taxon>Agaricomycetes</taxon>
        <taxon>Polyporales</taxon>
        <taxon>Rhodofomes</taxon>
    </lineage>
</organism>
<sequence length="1395" mass="150566">MDANTRDNVFSRGPSPPPHQSFQASLSQVNDPHVSPAPSYREPPPASSTAHLDNLFQTLNAPSNSHVSPQPSHNGSNIYAGPQEANSGHATPASVNAGSISSSMSGPSNQATERQNALLSLLGSTVSGPPNVQGAAPGAPPPPQQVPTPPGSAPRSGMTSNESQGKLLLEQLMSGNAPQYNYPEPLYPSIAPTTSVPSPSYVANTSEAGPRHDVGDIAPPEPSSNMYAPPTSDMLGPPPAHDQRAPSPARKSQFEAFVSPFEALANTSSGSKRKPPPPPQSSGMPSNSEEFSFPSLTIDPKRKSVENLMEQLTRGPVPQPAPVQQMSVYGPYTPSEEFTPQAEPAQTRASRPLPPQPAHAPSPPRLSPPKQQAQVRQQQRRSAESPVGPVYGPALPASGSGYRNSGSEGRSRGAPKNKNTSSPSSQAQSIVFDVAQPLEEIQAPRDAVKTTAIALVKVDATFLPGSTIGATHWVAYAMTKGRVRVISRSSGDRTLLQLPPPFPPQAAVSDMSVHGNRLAGVTSDGGFVVWELPEVITDDVPYAVPASPPVVADLLYHSRGAIMLCVEPTDVDSLHAVKWHPQEPDLVAVASEKTVYLINIADAAHAFNGEPITQGELHRVAQTFSVTSPIVAIDFDIPRSALATISEDSTLTMWNINDRLPFWSHRVRGDDTPSSLTFVENGVVIGRKNGTVFQLLSIMGRHVLSTVKFVNSVQEDPDMFGHVSYDSRIQTLWVANNRRDSLIALKVAFDNSAPSPVGEDIGRGAYFDQVLEFGGPRPTIHFVILTADADPTGEEGLAACNAAKVPPGELALVAFSVHASGVDQVLIRSEWFSSALAAAPARFPAYLPPQLPVGEAKAQRPGIPPLLTGGSLAQAAPPPQFMNIAPRRPTPPSEDVEGEHSRDESGRLQEPKGKIAKGKNVGWKDKEKDNEGKEKEGKARGNDPTVIGDSPLGVALTKEMRKVEENLHTRIGRLIGKELDKQHQRLEDARAHEQAEDFARQEKILKLISTELSKNTQRVVEMAVKNEVQNSVLPSLENITKTEVKAALGNQISKGLSESFKQNLPTEIERMLLRPEISSQIARNVSNAVSPVIERQVKETVTKNLIQVYQQQSNMMHQELSREIHNEIMGLKQDVKGWQEAAFRSQEGMIRELDQTVRSLAEQMRLLTHNSVAPSRTSPSGTANQSQGLSQLLRQQSMPATVPQPPYAGQHGPFQQSQMQPAPMHQPWFSHPIAAPQASHPTAPPPLPQQPLRTSPPTQTEEWDDTYLAVLGTQDIRQLRELLARSNPDVIMPLKGPGPLSQAVVLTLVHRLSGIVGETSPLDESFKISMWWLQRASSTLNSSDPLISPYVARVLPSVQQMLNTTKSRLSIIPGPPIEATRTISEIQDILSRKPL</sequence>
<dbReference type="InterPro" id="IPR044938">
    <property type="entry name" value="EDC4_C_sf"/>
</dbReference>
<dbReference type="Gene3D" id="2.130.10.10">
    <property type="entry name" value="YVTN repeat-like/Quinoprotein amine dehydrogenase"/>
    <property type="match status" value="1"/>
</dbReference>
<keyword evidence="3" id="KW-0963">Cytoplasm</keyword>
<feature type="compositionally biased region" description="Polar residues" evidence="6">
    <location>
        <begin position="417"/>
        <end position="427"/>
    </location>
</feature>
<dbReference type="RefSeq" id="XP_047783896.1">
    <property type="nucleotide sequence ID" value="XM_047917120.1"/>
</dbReference>
<feature type="compositionally biased region" description="Low complexity" evidence="6">
    <location>
        <begin position="92"/>
        <end position="109"/>
    </location>
</feature>
<feature type="region of interest" description="Disordered" evidence="6">
    <location>
        <begin position="1196"/>
        <end position="1260"/>
    </location>
</feature>
<accession>A0ABQ8KV33</accession>
<protein>
    <recommendedName>
        <fullName evidence="9">WD40 repeat protein</fullName>
    </recommendedName>
</protein>
<feature type="compositionally biased region" description="Pro residues" evidence="6">
    <location>
        <begin position="352"/>
        <end position="367"/>
    </location>
</feature>
<comment type="similarity">
    <text evidence="2">Belongs to the WD repeat EDC4 family.</text>
</comment>
<name>A0ABQ8KV33_9APHY</name>
<dbReference type="Proteomes" id="UP000814176">
    <property type="component" value="Unassembled WGS sequence"/>
</dbReference>
<dbReference type="PANTHER" id="PTHR15598">
    <property type="entry name" value="ENHANCER OF MRNA-DECAPPING PROTEIN 4"/>
    <property type="match status" value="1"/>
</dbReference>
<feature type="compositionally biased region" description="Low complexity" evidence="6">
    <location>
        <begin position="128"/>
        <end position="137"/>
    </location>
</feature>
<evidence type="ECO:0000313" key="7">
    <source>
        <dbReference type="EMBL" id="KAH9842849.1"/>
    </source>
</evidence>
<feature type="region of interest" description="Disordered" evidence="6">
    <location>
        <begin position="1"/>
        <end position="427"/>
    </location>
</feature>
<feature type="compositionally biased region" description="Polar residues" evidence="6">
    <location>
        <begin position="47"/>
        <end position="77"/>
    </location>
</feature>
<feature type="compositionally biased region" description="Basic and acidic residues" evidence="6">
    <location>
        <begin position="898"/>
        <end position="913"/>
    </location>
</feature>
<evidence type="ECO:0000256" key="4">
    <source>
        <dbReference type="ARBA" id="ARBA00022574"/>
    </source>
</evidence>
<evidence type="ECO:0008006" key="9">
    <source>
        <dbReference type="Google" id="ProtNLM"/>
    </source>
</evidence>
<evidence type="ECO:0000313" key="8">
    <source>
        <dbReference type="Proteomes" id="UP000814176"/>
    </source>
</evidence>
<evidence type="ECO:0000256" key="6">
    <source>
        <dbReference type="SAM" id="MobiDB-lite"/>
    </source>
</evidence>
<feature type="compositionally biased region" description="Polar residues" evidence="6">
    <location>
        <begin position="110"/>
        <end position="127"/>
    </location>
</feature>
<feature type="region of interest" description="Disordered" evidence="6">
    <location>
        <begin position="855"/>
        <end position="951"/>
    </location>
</feature>
<dbReference type="PANTHER" id="PTHR15598:SF5">
    <property type="entry name" value="ENHANCER OF MRNA-DECAPPING PROTEIN 4"/>
    <property type="match status" value="1"/>
</dbReference>
<dbReference type="Gene3D" id="1.10.220.100">
    <property type="entry name" value="conserved c-terminal region of ge- 1"/>
    <property type="match status" value="1"/>
</dbReference>
<evidence type="ECO:0000256" key="5">
    <source>
        <dbReference type="ARBA" id="ARBA00022737"/>
    </source>
</evidence>
<keyword evidence="4" id="KW-0853">WD repeat</keyword>
<dbReference type="GeneID" id="71997852"/>
<feature type="compositionally biased region" description="Basic and acidic residues" evidence="6">
    <location>
        <begin position="922"/>
        <end position="941"/>
    </location>
</feature>
<dbReference type="InterPro" id="IPR045152">
    <property type="entry name" value="EDC4-like"/>
</dbReference>
<evidence type="ECO:0000256" key="3">
    <source>
        <dbReference type="ARBA" id="ARBA00022490"/>
    </source>
</evidence>
<dbReference type="SUPFAM" id="SSF50978">
    <property type="entry name" value="WD40 repeat-like"/>
    <property type="match status" value="1"/>
</dbReference>
<keyword evidence="5" id="KW-0677">Repeat</keyword>
<reference evidence="7 8" key="1">
    <citation type="journal article" date="2021" name="Environ. Microbiol.">
        <title>Gene family expansions and transcriptome signatures uncover fungal adaptations to wood decay.</title>
        <authorList>
            <person name="Hage H."/>
            <person name="Miyauchi S."/>
            <person name="Viragh M."/>
            <person name="Drula E."/>
            <person name="Min B."/>
            <person name="Chaduli D."/>
            <person name="Navarro D."/>
            <person name="Favel A."/>
            <person name="Norest M."/>
            <person name="Lesage-Meessen L."/>
            <person name="Balint B."/>
            <person name="Merenyi Z."/>
            <person name="de Eugenio L."/>
            <person name="Morin E."/>
            <person name="Martinez A.T."/>
            <person name="Baldrian P."/>
            <person name="Stursova M."/>
            <person name="Martinez M.J."/>
            <person name="Novotny C."/>
            <person name="Magnuson J.K."/>
            <person name="Spatafora J.W."/>
            <person name="Maurice S."/>
            <person name="Pangilinan J."/>
            <person name="Andreopoulos W."/>
            <person name="LaButti K."/>
            <person name="Hundley H."/>
            <person name="Na H."/>
            <person name="Kuo A."/>
            <person name="Barry K."/>
            <person name="Lipzen A."/>
            <person name="Henrissat B."/>
            <person name="Riley R."/>
            <person name="Ahrendt S."/>
            <person name="Nagy L.G."/>
            <person name="Grigoriev I.V."/>
            <person name="Martin F."/>
            <person name="Rosso M.N."/>
        </authorList>
    </citation>
    <scope>NUCLEOTIDE SEQUENCE [LARGE SCALE GENOMIC DNA]</scope>
    <source>
        <strain evidence="7 8">CIRM-BRFM 1785</strain>
    </source>
</reference>
<feature type="compositionally biased region" description="Polar residues" evidence="6">
    <location>
        <begin position="191"/>
        <end position="207"/>
    </location>
</feature>
<proteinExistence type="inferred from homology"/>
<feature type="compositionally biased region" description="Polar residues" evidence="6">
    <location>
        <begin position="20"/>
        <end position="30"/>
    </location>
</feature>
<gene>
    <name evidence="7" type="ORF">C8Q71DRAFT_224221</name>
</gene>
<comment type="caution">
    <text evidence="7">The sequence shown here is derived from an EMBL/GenBank/DDBJ whole genome shotgun (WGS) entry which is preliminary data.</text>
</comment>
<evidence type="ECO:0000256" key="1">
    <source>
        <dbReference type="ARBA" id="ARBA00004201"/>
    </source>
</evidence>
<evidence type="ECO:0000256" key="2">
    <source>
        <dbReference type="ARBA" id="ARBA00009639"/>
    </source>
</evidence>
<comment type="subcellular location">
    <subcellularLocation>
        <location evidence="1">Cytoplasm</location>
        <location evidence="1">P-body</location>
    </subcellularLocation>
</comment>
<feature type="compositionally biased region" description="Low complexity" evidence="6">
    <location>
        <begin position="1250"/>
        <end position="1260"/>
    </location>
</feature>
<dbReference type="InterPro" id="IPR015943">
    <property type="entry name" value="WD40/YVTN_repeat-like_dom_sf"/>
</dbReference>